<evidence type="ECO:0000256" key="2">
    <source>
        <dbReference type="ARBA" id="ARBA00022643"/>
    </source>
</evidence>
<evidence type="ECO:0000256" key="3">
    <source>
        <dbReference type="ARBA" id="ARBA00023002"/>
    </source>
</evidence>
<sequence length="396" mass="43693">MSISLHWFLTSSGDIRPVPHRGETALGLFPSAGGAGGRPGRRPAGFREPDIEYLAQQARAADALGFTAVLTPTGTVCEDAWLTAAALARETERLKFLVAFRPGLMSPTLSAQMAATLQRQSRGRLLLNVVTGDDAEQPRFGDWLAKDERYARTDEFLEVVRGVWSGEPYSFEGDHYRIRDAGLLAAPDPVPPLYFGGSSDAALPVAGRHADVYLTWGEPPAQAREKIERVRREAQKAGRGDRIRFGIRFHVFTRDTSAAAWAEAQRFLDALDPEDIRRTQEILRRNTSVGQQRMLALHGDSKDGDLEVYPNVWAGIGLARGHAGTALVGSHDEVADRIEEYHRAGIDEFIFSGYPNLEESYWFGENVIPRLRDRGLLDEVLDEAGDELRVLTAAAS</sequence>
<dbReference type="InterPro" id="IPR011251">
    <property type="entry name" value="Luciferase-like_dom"/>
</dbReference>
<keyword evidence="2" id="KW-0288">FMN</keyword>
<evidence type="ECO:0000313" key="7">
    <source>
        <dbReference type="Proteomes" id="UP000386847"/>
    </source>
</evidence>
<dbReference type="PANTHER" id="PTHR42847:SF4">
    <property type="entry name" value="ALKANESULFONATE MONOOXYGENASE-RELATED"/>
    <property type="match status" value="1"/>
</dbReference>
<feature type="domain" description="Luciferase-like" evidence="5">
    <location>
        <begin position="43"/>
        <end position="348"/>
    </location>
</feature>
<dbReference type="Proteomes" id="UP000386847">
    <property type="component" value="Chromosome"/>
</dbReference>
<keyword evidence="1" id="KW-0285">Flavoprotein</keyword>
<proteinExistence type="predicted"/>
<dbReference type="RefSeq" id="WP_153571598.1">
    <property type="nucleotide sequence ID" value="NZ_CP045725.1"/>
</dbReference>
<evidence type="ECO:0000256" key="4">
    <source>
        <dbReference type="ARBA" id="ARBA00023033"/>
    </source>
</evidence>
<dbReference type="Pfam" id="PF00296">
    <property type="entry name" value="Bac_luciferase"/>
    <property type="match status" value="1"/>
</dbReference>
<keyword evidence="7" id="KW-1185">Reference proteome</keyword>
<evidence type="ECO:0000313" key="6">
    <source>
        <dbReference type="EMBL" id="QGF23071.1"/>
    </source>
</evidence>
<evidence type="ECO:0000256" key="1">
    <source>
        <dbReference type="ARBA" id="ARBA00022630"/>
    </source>
</evidence>
<evidence type="ECO:0000259" key="5">
    <source>
        <dbReference type="Pfam" id="PF00296"/>
    </source>
</evidence>
<keyword evidence="4" id="KW-0503">Monooxygenase</keyword>
<dbReference type="GO" id="GO:0046306">
    <property type="term" value="P:alkanesulfonate catabolic process"/>
    <property type="evidence" value="ECO:0007669"/>
    <property type="project" value="TreeGrafter"/>
</dbReference>
<dbReference type="GO" id="GO:0008726">
    <property type="term" value="F:alkanesulfonate monooxygenase activity"/>
    <property type="evidence" value="ECO:0007669"/>
    <property type="project" value="TreeGrafter"/>
</dbReference>
<dbReference type="EMBL" id="CP045725">
    <property type="protein sequence ID" value="QGF23071.1"/>
    <property type="molecule type" value="Genomic_DNA"/>
</dbReference>
<accession>A0A5Q2F9L1</accession>
<reference evidence="6 7" key="1">
    <citation type="submission" date="2019-10" db="EMBL/GenBank/DDBJ databases">
        <title>Genomic analysis of Raineyella sp. CBA3103.</title>
        <authorList>
            <person name="Roh S.W."/>
        </authorList>
    </citation>
    <scope>NUCLEOTIDE SEQUENCE [LARGE SCALE GENOMIC DNA]</scope>
    <source>
        <strain evidence="6 7">CBA3103</strain>
    </source>
</reference>
<dbReference type="CDD" id="cd01094">
    <property type="entry name" value="Alkanesulfonate_monoxygenase"/>
    <property type="match status" value="1"/>
</dbReference>
<protein>
    <submittedName>
        <fullName evidence="6">LLM class flavin-dependent oxidoreductase</fullName>
    </submittedName>
</protein>
<dbReference type="SUPFAM" id="SSF51679">
    <property type="entry name" value="Bacterial luciferase-like"/>
    <property type="match status" value="1"/>
</dbReference>
<organism evidence="6 7">
    <name type="scientific">Raineyella fluvialis</name>
    <dbReference type="NCBI Taxonomy" id="2662261"/>
    <lineage>
        <taxon>Bacteria</taxon>
        <taxon>Bacillati</taxon>
        <taxon>Actinomycetota</taxon>
        <taxon>Actinomycetes</taxon>
        <taxon>Propionibacteriales</taxon>
        <taxon>Propionibacteriaceae</taxon>
        <taxon>Raineyella</taxon>
    </lineage>
</organism>
<dbReference type="KEGG" id="rain:Rai3103_04635"/>
<dbReference type="PANTHER" id="PTHR42847">
    <property type="entry name" value="ALKANESULFONATE MONOOXYGENASE"/>
    <property type="match status" value="1"/>
</dbReference>
<dbReference type="InterPro" id="IPR036661">
    <property type="entry name" value="Luciferase-like_sf"/>
</dbReference>
<keyword evidence="3" id="KW-0560">Oxidoreductase</keyword>
<dbReference type="InterPro" id="IPR050172">
    <property type="entry name" value="SsuD_RutA_monooxygenase"/>
</dbReference>
<gene>
    <name evidence="6" type="ORF">Rai3103_04635</name>
</gene>
<name>A0A5Q2F9L1_9ACTN</name>
<dbReference type="AlphaFoldDB" id="A0A5Q2F9L1"/>
<dbReference type="Gene3D" id="3.20.20.30">
    <property type="entry name" value="Luciferase-like domain"/>
    <property type="match status" value="1"/>
</dbReference>